<feature type="domain" description="HTH araC/xylS-type" evidence="8">
    <location>
        <begin position="1317"/>
        <end position="1416"/>
    </location>
</feature>
<evidence type="ECO:0000256" key="5">
    <source>
        <dbReference type="ARBA" id="ARBA00023125"/>
    </source>
</evidence>
<dbReference type="InterPro" id="IPR001789">
    <property type="entry name" value="Sig_transdc_resp-reg_receiver"/>
</dbReference>
<dbReference type="Pfam" id="PF00072">
    <property type="entry name" value="Response_reg"/>
    <property type="match status" value="1"/>
</dbReference>
<dbReference type="CDD" id="cd00075">
    <property type="entry name" value="HATPase"/>
    <property type="match status" value="1"/>
</dbReference>
<dbReference type="InterPro" id="IPR036097">
    <property type="entry name" value="HisK_dim/P_sf"/>
</dbReference>
<evidence type="ECO:0000259" key="9">
    <source>
        <dbReference type="PROSITE" id="PS50109"/>
    </source>
</evidence>
<dbReference type="Pfam" id="PF00512">
    <property type="entry name" value="HisKA"/>
    <property type="match status" value="1"/>
</dbReference>
<evidence type="ECO:0000256" key="2">
    <source>
        <dbReference type="ARBA" id="ARBA00012438"/>
    </source>
</evidence>
<dbReference type="InterPro" id="IPR018062">
    <property type="entry name" value="HTH_AraC-typ_CS"/>
</dbReference>
<dbReference type="InterPro" id="IPR003594">
    <property type="entry name" value="HATPase_dom"/>
</dbReference>
<gene>
    <name evidence="11" type="ORF">HHX25_13220</name>
</gene>
<accession>A0ABX1RY52</accession>
<dbReference type="InterPro" id="IPR005467">
    <property type="entry name" value="His_kinase_dom"/>
</dbReference>
<dbReference type="CDD" id="cd00082">
    <property type="entry name" value="HisKA"/>
    <property type="match status" value="1"/>
</dbReference>
<dbReference type="Gene3D" id="1.10.10.60">
    <property type="entry name" value="Homeodomain-like"/>
    <property type="match status" value="1"/>
</dbReference>
<dbReference type="Pfam" id="PF07495">
    <property type="entry name" value="Y_Y_Y"/>
    <property type="match status" value="1"/>
</dbReference>
<evidence type="ECO:0000256" key="1">
    <source>
        <dbReference type="ARBA" id="ARBA00000085"/>
    </source>
</evidence>
<keyword evidence="6" id="KW-0804">Transcription</keyword>
<dbReference type="SMART" id="SM00342">
    <property type="entry name" value="HTH_ARAC"/>
    <property type="match status" value="1"/>
</dbReference>
<evidence type="ECO:0000313" key="12">
    <source>
        <dbReference type="Proteomes" id="UP000746690"/>
    </source>
</evidence>
<proteinExistence type="predicted"/>
<dbReference type="InterPro" id="IPR011123">
    <property type="entry name" value="Y_Y_Y"/>
</dbReference>
<feature type="domain" description="Response regulatory" evidence="10">
    <location>
        <begin position="1170"/>
        <end position="1285"/>
    </location>
</feature>
<dbReference type="InterPro" id="IPR013783">
    <property type="entry name" value="Ig-like_fold"/>
</dbReference>
<dbReference type="InterPro" id="IPR004358">
    <property type="entry name" value="Sig_transdc_His_kin-like_C"/>
</dbReference>
<evidence type="ECO:0000313" key="11">
    <source>
        <dbReference type="EMBL" id="NMH88467.1"/>
    </source>
</evidence>
<evidence type="ECO:0000256" key="3">
    <source>
        <dbReference type="ARBA" id="ARBA00022553"/>
    </source>
</evidence>
<dbReference type="Gene3D" id="2.60.40.10">
    <property type="entry name" value="Immunoglobulins"/>
    <property type="match status" value="1"/>
</dbReference>
<evidence type="ECO:0000256" key="4">
    <source>
        <dbReference type="ARBA" id="ARBA00023015"/>
    </source>
</evidence>
<dbReference type="PROSITE" id="PS01124">
    <property type="entry name" value="HTH_ARAC_FAMILY_2"/>
    <property type="match status" value="1"/>
</dbReference>
<evidence type="ECO:0000256" key="6">
    <source>
        <dbReference type="ARBA" id="ARBA00023163"/>
    </source>
</evidence>
<dbReference type="RefSeq" id="WP_169674313.1">
    <property type="nucleotide sequence ID" value="NZ_JABBHF010000007.1"/>
</dbReference>
<keyword evidence="12" id="KW-1185">Reference proteome</keyword>
<dbReference type="InterPro" id="IPR018060">
    <property type="entry name" value="HTH_AraC"/>
</dbReference>
<dbReference type="Gene3D" id="3.40.50.2300">
    <property type="match status" value="1"/>
</dbReference>
<evidence type="ECO:0000259" key="8">
    <source>
        <dbReference type="PROSITE" id="PS01124"/>
    </source>
</evidence>
<dbReference type="SUPFAM" id="SSF63829">
    <property type="entry name" value="Calcium-dependent phosphotriesterase"/>
    <property type="match status" value="3"/>
</dbReference>
<dbReference type="SUPFAM" id="SSF52172">
    <property type="entry name" value="CheY-like"/>
    <property type="match status" value="1"/>
</dbReference>
<feature type="domain" description="Histidine kinase" evidence="9">
    <location>
        <begin position="891"/>
        <end position="1125"/>
    </location>
</feature>
<dbReference type="EMBL" id="JABBHF010000007">
    <property type="protein sequence ID" value="NMH88467.1"/>
    <property type="molecule type" value="Genomic_DNA"/>
</dbReference>
<dbReference type="SMART" id="SM00387">
    <property type="entry name" value="HATPase_c"/>
    <property type="match status" value="1"/>
</dbReference>
<dbReference type="PROSITE" id="PS00041">
    <property type="entry name" value="HTH_ARAC_FAMILY_1"/>
    <property type="match status" value="1"/>
</dbReference>
<sequence length="1422" mass="162407">MDENNFLVSPIRKYLLLILIVFGVSSTRVFHAQNIDLKFEHFIDEKGFTQNSVMKVIQDLDGYIWIGTLNGLYKYDGQRFTVFRHQFNNPNSLVSNSVYELELDVEGNILIGTGKGVSKYHRLTQTFSTYPIILQNARITAIYPELNGGLWVGTLHSGLYYFDSADLEGNNPVNYIHKPNLETSITSNQIHSIVKDKSGNLWVGTLKGLNKVVFKNGIAEFLHFEKMKESIKLLFVDKKGTLWASKVGHKLIKIADPGNFTSTKQKNFEEYRIDTAKSDTDESGGLLTMFEGKDGSLLFGIHGFGLYVFDTKTCKYSAYVHDPSKPESISSNNIESILIDNTNVLWVGTEEGGLNKCDLKQKEFLFFNEKVLSENSLSNSSVNVIAKENNNSFWVGTQDGLNKVTFKNDNYEAPTFKHFYFNDDGSKSSQRAQEHVWSILKDNDADYWVGTTDGIVHMRQDYKSEKISSNLTELDMLEVFSSLQDRNGVLWFGSLIDGLVKWTKTKKDNGNEFDFSNRVHYLPDSNDKYSISAKEVSCLYEDKNGNIWVGTLQGGLNLIVPSADNQHDQFVSYQHDPDNPSTLSHNSVFSILEDREGNFWIGTFGGGLNKMTLPSKGNTDPVFKHFTEDDGLANNAVYGILEDNNGNLWISTDNGISHFNPKTETFQNFSKDDGLQSNNFRMNAYYKNKDGYLFFGGLRGLNIFNPNHLKENDIPAPVKLTGFKIKNEDINIGEKYNGRVLFDKTISLISKPIDLKYHENTLTFEFAALHYAAPEKNRFKFKLEGFDKDWVDSKKLPFAHYTNLSPGNYTFKVKASNNDGLWNEDSANIKLSIHPPFWLTWWAYLVYGFIILSVLWGVQSYLNLRSQQRASLQVQKEIEEVNKLKLQFFTNISHEFKTPITLILNPIEELLESVGDSLSIQSKLKVVQRNANSLLRLVHQLMEFRKIEVGETKLGTTKANIINFIREITFSFRASAKKNEINLSFESELYSADAWFDWDKLEKILNNLIYNAIKFTPSGGQITVRVSKPEDNDELYIADRDIKTQYLQIEVKDNGDGIDKNQLPYVFQRFYQVNKPKSKRGAANKGSGIGLAITKDLVDLHHGVIEVESEKGEGTCFMIKLPLGNAHLLPEEMIEMTVPDPLSEQDMDSDYVNEDEELDKDQQESAFKNSILIVDDNEEIRELVKEGFIKGYNIFEAENGKEALNIALKEMPDIIISDVLMPEMDGVEFCHSLKTNIRTSHIPIILLTALNSVEHRIKGLESGADAYIPKPFKMKLLSVRVEKLIASRDLMRKRFQTEKELTPEKITLNSIDEEFLKKIMDFMEANMGRESYWVDELASDMNTSRSTFFRKLKKLTGQAPNDFMRMIRLKRAVQLLEQNELTISQVSYMVGFNDPNYFGKCFRKFYGDTPSNYIKEKLQYKK</sequence>
<dbReference type="InterPro" id="IPR011006">
    <property type="entry name" value="CheY-like_superfamily"/>
</dbReference>
<keyword evidence="5" id="KW-0238">DNA-binding</keyword>
<organism evidence="11 12">
    <name type="scientific">Flavivirga algicola</name>
    <dbReference type="NCBI Taxonomy" id="2729136"/>
    <lineage>
        <taxon>Bacteria</taxon>
        <taxon>Pseudomonadati</taxon>
        <taxon>Bacteroidota</taxon>
        <taxon>Flavobacteriia</taxon>
        <taxon>Flavobacteriales</taxon>
        <taxon>Flavobacteriaceae</taxon>
        <taxon>Flavivirga</taxon>
    </lineage>
</organism>
<dbReference type="SUPFAM" id="SSF55874">
    <property type="entry name" value="ATPase domain of HSP90 chaperone/DNA topoisomerase II/histidine kinase"/>
    <property type="match status" value="1"/>
</dbReference>
<dbReference type="PANTHER" id="PTHR43547:SF2">
    <property type="entry name" value="HYBRID SIGNAL TRANSDUCTION HISTIDINE KINASE C"/>
    <property type="match status" value="1"/>
</dbReference>
<dbReference type="SMART" id="SM00448">
    <property type="entry name" value="REC"/>
    <property type="match status" value="1"/>
</dbReference>
<protein>
    <recommendedName>
        <fullName evidence="2">histidine kinase</fullName>
        <ecNumber evidence="2">2.7.13.3</ecNumber>
    </recommendedName>
</protein>
<dbReference type="SUPFAM" id="SSF47384">
    <property type="entry name" value="Homodimeric domain of signal transducing histidine kinase"/>
    <property type="match status" value="1"/>
</dbReference>
<dbReference type="PRINTS" id="PR00344">
    <property type="entry name" value="BCTRLSENSOR"/>
</dbReference>
<keyword evidence="4" id="KW-0805">Transcription regulation</keyword>
<keyword evidence="3 7" id="KW-0597">Phosphoprotein</keyword>
<dbReference type="InterPro" id="IPR015943">
    <property type="entry name" value="WD40/YVTN_repeat-like_dom_sf"/>
</dbReference>
<dbReference type="Gene3D" id="3.30.565.10">
    <property type="entry name" value="Histidine kinase-like ATPase, C-terminal domain"/>
    <property type="match status" value="1"/>
</dbReference>
<dbReference type="InterPro" id="IPR036890">
    <property type="entry name" value="HATPase_C_sf"/>
</dbReference>
<dbReference type="Gene3D" id="1.10.287.130">
    <property type="match status" value="1"/>
</dbReference>
<dbReference type="Pfam" id="PF12833">
    <property type="entry name" value="HTH_18"/>
    <property type="match status" value="1"/>
</dbReference>
<comment type="caution">
    <text evidence="11">The sequence shown here is derived from an EMBL/GenBank/DDBJ whole genome shotgun (WGS) entry which is preliminary data.</text>
</comment>
<comment type="catalytic activity">
    <reaction evidence="1">
        <text>ATP + protein L-histidine = ADP + protein N-phospho-L-histidine.</text>
        <dbReference type="EC" id="2.7.13.3"/>
    </reaction>
</comment>
<reference evidence="11 12" key="1">
    <citation type="submission" date="2020-04" db="EMBL/GenBank/DDBJ databases">
        <title>A Flavivirga sp. nov.</title>
        <authorList>
            <person name="Sun X."/>
        </authorList>
    </citation>
    <scope>NUCLEOTIDE SEQUENCE [LARGE SCALE GENOMIC DNA]</scope>
    <source>
        <strain evidence="11 12">Y03</strain>
    </source>
</reference>
<dbReference type="Pfam" id="PF07494">
    <property type="entry name" value="Reg_prop"/>
    <property type="match status" value="4"/>
</dbReference>
<evidence type="ECO:0000259" key="10">
    <source>
        <dbReference type="PROSITE" id="PS50110"/>
    </source>
</evidence>
<feature type="modified residue" description="4-aspartylphosphate" evidence="7">
    <location>
        <position position="1218"/>
    </location>
</feature>
<dbReference type="PROSITE" id="PS50110">
    <property type="entry name" value="RESPONSE_REGULATORY"/>
    <property type="match status" value="1"/>
</dbReference>
<dbReference type="InterPro" id="IPR009057">
    <property type="entry name" value="Homeodomain-like_sf"/>
</dbReference>
<evidence type="ECO:0000256" key="7">
    <source>
        <dbReference type="PROSITE-ProRule" id="PRU00169"/>
    </source>
</evidence>
<dbReference type="InterPro" id="IPR011110">
    <property type="entry name" value="Reg_prop"/>
</dbReference>
<dbReference type="SMART" id="SM00388">
    <property type="entry name" value="HisKA"/>
    <property type="match status" value="1"/>
</dbReference>
<dbReference type="PROSITE" id="PS50109">
    <property type="entry name" value="HIS_KIN"/>
    <property type="match status" value="1"/>
</dbReference>
<dbReference type="CDD" id="cd00146">
    <property type="entry name" value="PKD"/>
    <property type="match status" value="1"/>
</dbReference>
<dbReference type="Pfam" id="PF02518">
    <property type="entry name" value="HATPase_c"/>
    <property type="match status" value="1"/>
</dbReference>
<dbReference type="SUPFAM" id="SSF46689">
    <property type="entry name" value="Homeodomain-like"/>
    <property type="match status" value="1"/>
</dbReference>
<dbReference type="EC" id="2.7.13.3" evidence="2"/>
<dbReference type="InterPro" id="IPR003661">
    <property type="entry name" value="HisK_dim/P_dom"/>
</dbReference>
<dbReference type="Proteomes" id="UP000746690">
    <property type="component" value="Unassembled WGS sequence"/>
</dbReference>
<name>A0ABX1RY52_9FLAO</name>
<dbReference type="Gene3D" id="2.130.10.10">
    <property type="entry name" value="YVTN repeat-like/Quinoprotein amine dehydrogenase"/>
    <property type="match status" value="5"/>
</dbReference>
<dbReference type="PANTHER" id="PTHR43547">
    <property type="entry name" value="TWO-COMPONENT HISTIDINE KINASE"/>
    <property type="match status" value="1"/>
</dbReference>